<accession>A0A8J6HR98</accession>
<evidence type="ECO:0000256" key="6">
    <source>
        <dbReference type="PROSITE-ProRule" id="PRU00047"/>
    </source>
</evidence>
<reference evidence="9" key="1">
    <citation type="journal article" date="2020" name="J Insects Food Feed">
        <title>The yellow mealworm (Tenebrio molitor) genome: a resource for the emerging insects as food and feed industry.</title>
        <authorList>
            <person name="Eriksson T."/>
            <person name="Andere A."/>
            <person name="Kelstrup H."/>
            <person name="Emery V."/>
            <person name="Picard C."/>
        </authorList>
    </citation>
    <scope>NUCLEOTIDE SEQUENCE</scope>
    <source>
        <strain evidence="9">Stoneville</strain>
        <tissue evidence="9">Whole head</tissue>
    </source>
</reference>
<evidence type="ECO:0000256" key="3">
    <source>
        <dbReference type="ARBA" id="ARBA00022833"/>
    </source>
</evidence>
<organism evidence="9 10">
    <name type="scientific">Tenebrio molitor</name>
    <name type="common">Yellow mealworm beetle</name>
    <dbReference type="NCBI Taxonomy" id="7067"/>
    <lineage>
        <taxon>Eukaryota</taxon>
        <taxon>Metazoa</taxon>
        <taxon>Ecdysozoa</taxon>
        <taxon>Arthropoda</taxon>
        <taxon>Hexapoda</taxon>
        <taxon>Insecta</taxon>
        <taxon>Pterygota</taxon>
        <taxon>Neoptera</taxon>
        <taxon>Endopterygota</taxon>
        <taxon>Coleoptera</taxon>
        <taxon>Polyphaga</taxon>
        <taxon>Cucujiformia</taxon>
        <taxon>Tenebrionidae</taxon>
        <taxon>Tenebrio</taxon>
    </lineage>
</organism>
<dbReference type="AlphaFoldDB" id="A0A8J6HR98"/>
<reference evidence="9" key="2">
    <citation type="submission" date="2021-08" db="EMBL/GenBank/DDBJ databases">
        <authorList>
            <person name="Eriksson T."/>
        </authorList>
    </citation>
    <scope>NUCLEOTIDE SEQUENCE</scope>
    <source>
        <strain evidence="9">Stoneville</strain>
        <tissue evidence="9">Whole head</tissue>
    </source>
</reference>
<feature type="domain" description="CCHC-type" evidence="8">
    <location>
        <begin position="20"/>
        <end position="35"/>
    </location>
</feature>
<keyword evidence="10" id="KW-1185">Reference proteome</keyword>
<feature type="region of interest" description="Disordered" evidence="7">
    <location>
        <begin position="71"/>
        <end position="129"/>
    </location>
</feature>
<evidence type="ECO:0000256" key="4">
    <source>
        <dbReference type="ARBA" id="ARBA00037746"/>
    </source>
</evidence>
<evidence type="ECO:0000259" key="8">
    <source>
        <dbReference type="PROSITE" id="PS50158"/>
    </source>
</evidence>
<keyword evidence="1" id="KW-0479">Metal-binding</keyword>
<dbReference type="PANTHER" id="PTHR31437:SF1">
    <property type="entry name" value="PROTEIN SREK1IP1"/>
    <property type="match status" value="1"/>
</dbReference>
<evidence type="ECO:0000313" key="9">
    <source>
        <dbReference type="EMBL" id="KAH0819389.1"/>
    </source>
</evidence>
<keyword evidence="2 6" id="KW-0863">Zinc-finger</keyword>
<comment type="function">
    <text evidence="4">Possible splicing regulator involved in the control of cellular survival.</text>
</comment>
<evidence type="ECO:0000256" key="1">
    <source>
        <dbReference type="ARBA" id="ARBA00022723"/>
    </source>
</evidence>
<proteinExistence type="predicted"/>
<evidence type="ECO:0000313" key="10">
    <source>
        <dbReference type="Proteomes" id="UP000719412"/>
    </source>
</evidence>
<feature type="compositionally biased region" description="Basic residues" evidence="7">
    <location>
        <begin position="543"/>
        <end position="552"/>
    </location>
</feature>
<dbReference type="Pfam" id="PF13917">
    <property type="entry name" value="zf-CCHC_3"/>
    <property type="match status" value="1"/>
</dbReference>
<comment type="caution">
    <text evidence="9">The sequence shown here is derived from an EMBL/GenBank/DDBJ whole genome shotgun (WGS) entry which is preliminary data.</text>
</comment>
<dbReference type="GO" id="GO:0008270">
    <property type="term" value="F:zinc ion binding"/>
    <property type="evidence" value="ECO:0007669"/>
    <property type="project" value="UniProtKB-KW"/>
</dbReference>
<dbReference type="PROSITE" id="PS50158">
    <property type="entry name" value="ZF_CCHC"/>
    <property type="match status" value="1"/>
</dbReference>
<dbReference type="GO" id="GO:0003676">
    <property type="term" value="F:nucleic acid binding"/>
    <property type="evidence" value="ECO:0007669"/>
    <property type="project" value="InterPro"/>
</dbReference>
<feature type="compositionally biased region" description="Basic residues" evidence="7">
    <location>
        <begin position="75"/>
        <end position="93"/>
    </location>
</feature>
<protein>
    <recommendedName>
        <fullName evidence="5">Protein SREK1IP1</fullName>
    </recommendedName>
</protein>
<name>A0A8J6HR98_TENMO</name>
<feature type="compositionally biased region" description="Basic and acidic residues" evidence="7">
    <location>
        <begin position="553"/>
        <end position="569"/>
    </location>
</feature>
<dbReference type="InterPro" id="IPR001878">
    <property type="entry name" value="Znf_CCHC"/>
</dbReference>
<evidence type="ECO:0000256" key="2">
    <source>
        <dbReference type="ARBA" id="ARBA00022771"/>
    </source>
</evidence>
<sequence>MNEYGSHLLPPAKESTRAACKKCGYAGHLTYQCRNFIKVDPNKEIVLDVSSTSSETDQEYLTPLTELREKELRDKLKKKHKKKKKKAKKKRKHSSESDSESGTESDGEKRRKKHKKKSKSKAKKKARHLLEGLRNDFPRMGRCRTSRLNHRKKNFLSESSPRLLISYFRDCIDFDTFHEKGELMRCKFASNSYSLLPGGRFEVQPRALSARRDGQKPQLSKLGVSPTTQQVTISFLQLIWGKCNTKKKTTHFGFYESQIPSPLFKCPVGVHRFRQSPPQTGNHFARASLCETEAIHLTREQNKHKTDKKNSTRKPTAYIIKTIFRNPYKFSKSITEKNVSGRCESRGSFHGLVRSNNSELAGCLGKWFALSSAVANQRVAVWKRTDYGVSAFYFLLFLAPFVSVKRLQLSLIRTCRMAGQSFGQSPVRTFLIEIVSSLIDERAGPQELERHLKVLPKNQKRIYRDHRRRRSGQLHFSHVGSARKMSPFRGPGVILAVILTPSAREVCKLMLLELKEDEESVVNAIAERVYDPSIQFEKEERKRHMGTMKKKEKKEGVKHEMKRKEREEIVSALEDF</sequence>
<feature type="compositionally biased region" description="Basic residues" evidence="7">
    <location>
        <begin position="110"/>
        <end position="127"/>
    </location>
</feature>
<dbReference type="Proteomes" id="UP000719412">
    <property type="component" value="Unassembled WGS sequence"/>
</dbReference>
<evidence type="ECO:0000256" key="7">
    <source>
        <dbReference type="SAM" id="MobiDB-lite"/>
    </source>
</evidence>
<gene>
    <name evidence="9" type="ORF">GEV33_003402</name>
</gene>
<keyword evidence="3" id="KW-0862">Zinc</keyword>
<dbReference type="EMBL" id="JABDTM020014686">
    <property type="protein sequence ID" value="KAH0819389.1"/>
    <property type="molecule type" value="Genomic_DNA"/>
</dbReference>
<feature type="region of interest" description="Disordered" evidence="7">
    <location>
        <begin position="541"/>
        <end position="576"/>
    </location>
</feature>
<evidence type="ECO:0000256" key="5">
    <source>
        <dbReference type="ARBA" id="ARBA00039180"/>
    </source>
</evidence>
<dbReference type="PANTHER" id="PTHR31437">
    <property type="entry name" value="SREK1IP1 FAMILY MEMBER"/>
    <property type="match status" value="1"/>
</dbReference>